<feature type="region of interest" description="Disordered" evidence="1">
    <location>
        <begin position="25"/>
        <end position="227"/>
    </location>
</feature>
<evidence type="ECO:0000256" key="1">
    <source>
        <dbReference type="SAM" id="MobiDB-lite"/>
    </source>
</evidence>
<protein>
    <submittedName>
        <fullName evidence="2">Uncharacterized protein</fullName>
    </submittedName>
</protein>
<proteinExistence type="predicted"/>
<dbReference type="InParanoid" id="A0A132BB28"/>
<keyword evidence="3" id="KW-1185">Reference proteome</keyword>
<dbReference type="RefSeq" id="XP_018063977.1">
    <property type="nucleotide sequence ID" value="XM_018216027.1"/>
</dbReference>
<name>A0A132BB28_MOLSC</name>
<feature type="region of interest" description="Disordered" evidence="1">
    <location>
        <begin position="1"/>
        <end position="20"/>
    </location>
</feature>
<feature type="compositionally biased region" description="Pro residues" evidence="1">
    <location>
        <begin position="182"/>
        <end position="192"/>
    </location>
</feature>
<gene>
    <name evidence="2" type="ORF">LY89DRAFT_690085</name>
</gene>
<accession>A0A132BB28</accession>
<feature type="region of interest" description="Disordered" evidence="1">
    <location>
        <begin position="271"/>
        <end position="296"/>
    </location>
</feature>
<feature type="compositionally biased region" description="Polar residues" evidence="1">
    <location>
        <begin position="205"/>
        <end position="223"/>
    </location>
</feature>
<feature type="compositionally biased region" description="Low complexity" evidence="1">
    <location>
        <begin position="139"/>
        <end position="165"/>
    </location>
</feature>
<evidence type="ECO:0000313" key="3">
    <source>
        <dbReference type="Proteomes" id="UP000070700"/>
    </source>
</evidence>
<dbReference type="STRING" id="149040.A0A132BB28"/>
<sequence>MSAEVVKKRGRPKKVISDPVEVELPDLKKKSTTRAKSTKAVPKPAKVPTTTAAKTVQPKKSVSSSSGTPATSKTSSQPTAPSKLAKAVSEQPESKRAAAPVENPTIKAEPPTSKILEQVRELEAKKSTTQQPSQPSMPAKAVSKTVAAAKSTPPSNTPSTNTKPAAEVKAPTSNPLSKKPAASPPPPPPKPTSKPHIPIAALNSEIVSNISTRAGARPNTSGSKDLPKNYQSVARKVRNTIVALPILIGTSYILYQRFVLGEEQKQLIPVQPKESPELQEVEVGKVKPPSASTASS</sequence>
<feature type="compositionally biased region" description="Basic and acidic residues" evidence="1">
    <location>
        <begin position="117"/>
        <end position="126"/>
    </location>
</feature>
<dbReference type="KEGG" id="psco:LY89DRAFT_690085"/>
<dbReference type="AlphaFoldDB" id="A0A132BB28"/>
<evidence type="ECO:0000313" key="2">
    <source>
        <dbReference type="EMBL" id="KUJ09622.1"/>
    </source>
</evidence>
<dbReference type="OrthoDB" id="3784821at2759"/>
<organism evidence="2 3">
    <name type="scientific">Mollisia scopiformis</name>
    <name type="common">Conifer needle endophyte fungus</name>
    <name type="synonym">Phialocephala scopiformis</name>
    <dbReference type="NCBI Taxonomy" id="149040"/>
    <lineage>
        <taxon>Eukaryota</taxon>
        <taxon>Fungi</taxon>
        <taxon>Dikarya</taxon>
        <taxon>Ascomycota</taxon>
        <taxon>Pezizomycotina</taxon>
        <taxon>Leotiomycetes</taxon>
        <taxon>Helotiales</taxon>
        <taxon>Mollisiaceae</taxon>
        <taxon>Mollisia</taxon>
    </lineage>
</organism>
<dbReference type="GeneID" id="28825753"/>
<dbReference type="EMBL" id="KQ947431">
    <property type="protein sequence ID" value="KUJ09622.1"/>
    <property type="molecule type" value="Genomic_DNA"/>
</dbReference>
<dbReference type="Proteomes" id="UP000070700">
    <property type="component" value="Unassembled WGS sequence"/>
</dbReference>
<reference evidence="2 3" key="1">
    <citation type="submission" date="2015-10" db="EMBL/GenBank/DDBJ databases">
        <title>Full genome of DAOMC 229536 Phialocephala scopiformis, a fungal endophyte of spruce producing the potent anti-insectan compound rugulosin.</title>
        <authorList>
            <consortium name="DOE Joint Genome Institute"/>
            <person name="Walker A.K."/>
            <person name="Frasz S.L."/>
            <person name="Seifert K.A."/>
            <person name="Miller J.D."/>
            <person name="Mondo S.J."/>
            <person name="Labutti K."/>
            <person name="Lipzen A."/>
            <person name="Dockter R."/>
            <person name="Kennedy M."/>
            <person name="Grigoriev I.V."/>
            <person name="Spatafora J.W."/>
        </authorList>
    </citation>
    <scope>NUCLEOTIDE SEQUENCE [LARGE SCALE GENOMIC DNA]</scope>
    <source>
        <strain evidence="2 3">CBS 120377</strain>
    </source>
</reference>
<feature type="compositionally biased region" description="Polar residues" evidence="1">
    <location>
        <begin position="127"/>
        <end position="136"/>
    </location>
</feature>
<feature type="compositionally biased region" description="Low complexity" evidence="1">
    <location>
        <begin position="38"/>
        <end position="76"/>
    </location>
</feature>